<gene>
    <name evidence="3" type="ORF">C1752_01505</name>
</gene>
<evidence type="ECO:0000256" key="1">
    <source>
        <dbReference type="PROSITE-ProRule" id="PRU00339"/>
    </source>
</evidence>
<name>A0A2W1JKE1_9CYAN</name>
<sequence length="296" mass="32461">MNTRRYTRWLAHSLSATLLLAAPAIGLVESAFAADPFRSGQAARTLDTGTAEAFEMLFKTGDYPKARLMLQQARNTTTQPDPLTYAMLATFAYLDEDWSTFKTYGTRTRQVATELNTSGTDPLRGNLYQAVGYFLEAAYVVSDAGDGLPGGLPAALDNVQKVFSHLEKATDINPEDPELNLITGYIELLLANEVALVSPKQAINKLQNYAAPGYLSLRGVALAYRDHGSQEQALEAVNRALEQAPTNPELFYLKAQILRKQGKLAASRQFFDGALAQKDRLPAGLVKQITKERSKL</sequence>
<dbReference type="SMART" id="SM00028">
    <property type="entry name" value="TPR"/>
    <property type="match status" value="2"/>
</dbReference>
<dbReference type="InterPro" id="IPR048173">
    <property type="entry name" value="Sll0314-like"/>
</dbReference>
<keyword evidence="2" id="KW-0732">Signal</keyword>
<keyword evidence="4" id="KW-1185">Reference proteome</keyword>
<protein>
    <submittedName>
        <fullName evidence="3">Uncharacterized protein</fullName>
    </submittedName>
</protein>
<dbReference type="InterPro" id="IPR011990">
    <property type="entry name" value="TPR-like_helical_dom_sf"/>
</dbReference>
<organism evidence="3 4">
    <name type="scientific">Acaryochloris thomasi RCC1774</name>
    <dbReference type="NCBI Taxonomy" id="1764569"/>
    <lineage>
        <taxon>Bacteria</taxon>
        <taxon>Bacillati</taxon>
        <taxon>Cyanobacteriota</taxon>
        <taxon>Cyanophyceae</taxon>
        <taxon>Acaryochloridales</taxon>
        <taxon>Acaryochloridaceae</taxon>
        <taxon>Acaryochloris</taxon>
        <taxon>Acaryochloris thomasi</taxon>
    </lineage>
</organism>
<dbReference type="InterPro" id="IPR019734">
    <property type="entry name" value="TPR_rpt"/>
</dbReference>
<dbReference type="AlphaFoldDB" id="A0A2W1JKE1"/>
<evidence type="ECO:0000313" key="4">
    <source>
        <dbReference type="Proteomes" id="UP000248857"/>
    </source>
</evidence>
<comment type="caution">
    <text evidence="3">The sequence shown here is derived from an EMBL/GenBank/DDBJ whole genome shotgun (WGS) entry which is preliminary data.</text>
</comment>
<evidence type="ECO:0000313" key="3">
    <source>
        <dbReference type="EMBL" id="PZD73839.1"/>
    </source>
</evidence>
<dbReference type="Proteomes" id="UP000248857">
    <property type="component" value="Unassembled WGS sequence"/>
</dbReference>
<keyword evidence="1" id="KW-0802">TPR repeat</keyword>
<accession>A0A2W1JKE1</accession>
<proteinExistence type="predicted"/>
<dbReference type="OrthoDB" id="505056at2"/>
<dbReference type="NCBIfam" id="NF041522">
    <property type="entry name" value="TPR_sll0314"/>
    <property type="match status" value="1"/>
</dbReference>
<feature type="chain" id="PRO_5015875808" evidence="2">
    <location>
        <begin position="34"/>
        <end position="296"/>
    </location>
</feature>
<dbReference type="SUPFAM" id="SSF48452">
    <property type="entry name" value="TPR-like"/>
    <property type="match status" value="1"/>
</dbReference>
<dbReference type="RefSeq" id="WP_110985489.1">
    <property type="nucleotide sequence ID" value="NZ_CAWNWM010000004.1"/>
</dbReference>
<reference evidence="3 4" key="1">
    <citation type="journal article" date="2018" name="Sci. Rep.">
        <title>A novel species of the marine cyanobacterium Acaryochloris with a unique pigment content and lifestyle.</title>
        <authorList>
            <person name="Partensky F."/>
            <person name="Six C."/>
            <person name="Ratin M."/>
            <person name="Garczarek L."/>
            <person name="Vaulot D."/>
            <person name="Probert I."/>
            <person name="Calteau A."/>
            <person name="Gourvil P."/>
            <person name="Marie D."/>
            <person name="Grebert T."/>
            <person name="Bouchier C."/>
            <person name="Le Panse S."/>
            <person name="Gachenot M."/>
            <person name="Rodriguez F."/>
            <person name="Garrido J.L."/>
        </authorList>
    </citation>
    <scope>NUCLEOTIDE SEQUENCE [LARGE SCALE GENOMIC DNA]</scope>
    <source>
        <strain evidence="3 4">RCC1774</strain>
    </source>
</reference>
<evidence type="ECO:0000256" key="2">
    <source>
        <dbReference type="SAM" id="SignalP"/>
    </source>
</evidence>
<dbReference type="Pfam" id="PF13432">
    <property type="entry name" value="TPR_16"/>
    <property type="match status" value="1"/>
</dbReference>
<dbReference type="Gene3D" id="1.25.40.10">
    <property type="entry name" value="Tetratricopeptide repeat domain"/>
    <property type="match status" value="1"/>
</dbReference>
<dbReference type="PROSITE" id="PS50005">
    <property type="entry name" value="TPR"/>
    <property type="match status" value="1"/>
</dbReference>
<feature type="signal peptide" evidence="2">
    <location>
        <begin position="1"/>
        <end position="33"/>
    </location>
</feature>
<feature type="repeat" description="TPR" evidence="1">
    <location>
        <begin position="214"/>
        <end position="247"/>
    </location>
</feature>
<dbReference type="EMBL" id="PQWO01000004">
    <property type="protein sequence ID" value="PZD73839.1"/>
    <property type="molecule type" value="Genomic_DNA"/>
</dbReference>